<comment type="subcellular location">
    <subcellularLocation>
        <location evidence="2">Mitochondrion</location>
    </subcellularLocation>
</comment>
<feature type="compositionally biased region" description="Polar residues" evidence="6">
    <location>
        <begin position="219"/>
        <end position="228"/>
    </location>
</feature>
<keyword evidence="5" id="KW-0809">Transit peptide</keyword>
<dbReference type="GO" id="GO:0005739">
    <property type="term" value="C:mitochondrion"/>
    <property type="evidence" value="ECO:0007669"/>
    <property type="project" value="UniProtKB-SubCell"/>
</dbReference>
<dbReference type="InterPro" id="IPR010487">
    <property type="entry name" value="NGRN/Rrg9"/>
</dbReference>
<feature type="region of interest" description="Disordered" evidence="6">
    <location>
        <begin position="50"/>
        <end position="121"/>
    </location>
</feature>
<gene>
    <name evidence="7" type="ORF">BDW47DRAFT_122205</name>
</gene>
<feature type="compositionally biased region" description="Acidic residues" evidence="6">
    <location>
        <begin position="245"/>
        <end position="254"/>
    </location>
</feature>
<feature type="compositionally biased region" description="Basic and acidic residues" evidence="6">
    <location>
        <begin position="96"/>
        <end position="121"/>
    </location>
</feature>
<evidence type="ECO:0000256" key="1">
    <source>
        <dbReference type="ARBA" id="ARBA00003548"/>
    </source>
</evidence>
<comment type="function">
    <text evidence="1">Required for respiratory activity and maintenance and expression of the mitochondrial genome.</text>
</comment>
<evidence type="ECO:0000256" key="5">
    <source>
        <dbReference type="ARBA" id="ARBA00022946"/>
    </source>
</evidence>
<reference evidence="7 8" key="1">
    <citation type="submission" date="2017-12" db="EMBL/GenBank/DDBJ databases">
        <authorList>
            <consortium name="DOE Joint Genome Institute"/>
            <person name="Haridas S."/>
            <person name="Kjaerbolling I."/>
            <person name="Vesth T.C."/>
            <person name="Frisvad J.C."/>
            <person name="Nybo J.L."/>
            <person name="Theobald S."/>
            <person name="Kuo A."/>
            <person name="Bowyer P."/>
            <person name="Matsuda Y."/>
            <person name="Mondo S."/>
            <person name="Lyhne E.K."/>
            <person name="Kogle M.E."/>
            <person name="Clum A."/>
            <person name="Lipzen A."/>
            <person name="Salamov A."/>
            <person name="Ngan C.Y."/>
            <person name="Daum C."/>
            <person name="Chiniquy J."/>
            <person name="Barry K."/>
            <person name="LaButti K."/>
            <person name="Simmons B.A."/>
            <person name="Magnuson J.K."/>
            <person name="Mortensen U.H."/>
            <person name="Larsen T.O."/>
            <person name="Grigoriev I.V."/>
            <person name="Baker S.E."/>
            <person name="Andersen M.R."/>
            <person name="Nordberg H.P."/>
            <person name="Cantor M.N."/>
            <person name="Hua S.X."/>
        </authorList>
    </citation>
    <scope>NUCLEOTIDE SEQUENCE [LARGE SCALE GENOMIC DNA]</scope>
    <source>
        <strain evidence="7 8">CBS 102.13</strain>
    </source>
</reference>
<sequence>MAPPCASSARLALPTLLRQVFRSTWAPDAACLDRRLLATPLSRRHFHTSRGLARLSGSRDDVAGRDTASSSPADAAPADRSSAGPTPRERRRPKASSRDRAPPSREARPGRPPQRKREGWQVQKDALKNKFGEGWSPQKKLSPDALDGIRQLHAVAPDRFTTPVLAEQFKVSPEAIRRILKSKWRPSGEEAEDRRQRWDRRHERIWGHMAELGLRPHTKSATPYTGSQALYGPGKSRGDSRESSEGMDEFDGGENEGRGHGNEGHGGHGRHGL</sequence>
<dbReference type="OrthoDB" id="5578174at2759"/>
<evidence type="ECO:0000256" key="2">
    <source>
        <dbReference type="ARBA" id="ARBA00004173"/>
    </source>
</evidence>
<dbReference type="GO" id="GO:0005634">
    <property type="term" value="C:nucleus"/>
    <property type="evidence" value="ECO:0007669"/>
    <property type="project" value="TreeGrafter"/>
</dbReference>
<protein>
    <recommendedName>
        <fullName evidence="4">Required for respiratory growth protein 9, mitochondrial</fullName>
    </recommendedName>
</protein>
<feature type="compositionally biased region" description="Basic and acidic residues" evidence="6">
    <location>
        <begin position="255"/>
        <end position="266"/>
    </location>
</feature>
<dbReference type="STRING" id="41067.A0A2I2FMA1"/>
<name>A0A2I2FMA1_ASPCN</name>
<organism evidence="7 8">
    <name type="scientific">Aspergillus candidus</name>
    <dbReference type="NCBI Taxonomy" id="41067"/>
    <lineage>
        <taxon>Eukaryota</taxon>
        <taxon>Fungi</taxon>
        <taxon>Dikarya</taxon>
        <taxon>Ascomycota</taxon>
        <taxon>Pezizomycotina</taxon>
        <taxon>Eurotiomycetes</taxon>
        <taxon>Eurotiomycetidae</taxon>
        <taxon>Eurotiales</taxon>
        <taxon>Aspergillaceae</taxon>
        <taxon>Aspergillus</taxon>
        <taxon>Aspergillus subgen. Circumdati</taxon>
    </lineage>
</organism>
<proteinExistence type="inferred from homology"/>
<dbReference type="PANTHER" id="PTHR13475:SF3">
    <property type="entry name" value="NEUGRIN"/>
    <property type="match status" value="1"/>
</dbReference>
<dbReference type="RefSeq" id="XP_024675763.1">
    <property type="nucleotide sequence ID" value="XM_024815796.1"/>
</dbReference>
<feature type="region of interest" description="Disordered" evidence="6">
    <location>
        <begin position="214"/>
        <end position="273"/>
    </location>
</feature>
<evidence type="ECO:0000256" key="3">
    <source>
        <dbReference type="ARBA" id="ARBA00010895"/>
    </source>
</evidence>
<dbReference type="AlphaFoldDB" id="A0A2I2FMA1"/>
<dbReference type="Proteomes" id="UP000234585">
    <property type="component" value="Unassembled WGS sequence"/>
</dbReference>
<evidence type="ECO:0000313" key="8">
    <source>
        <dbReference type="Proteomes" id="UP000234585"/>
    </source>
</evidence>
<dbReference type="EMBL" id="KZ559119">
    <property type="protein sequence ID" value="PLB41751.1"/>
    <property type="molecule type" value="Genomic_DNA"/>
</dbReference>
<dbReference type="PANTHER" id="PTHR13475">
    <property type="entry name" value="NEUGRIN"/>
    <property type="match status" value="1"/>
</dbReference>
<keyword evidence="8" id="KW-1185">Reference proteome</keyword>
<dbReference type="GeneID" id="36522956"/>
<evidence type="ECO:0000256" key="6">
    <source>
        <dbReference type="SAM" id="MobiDB-lite"/>
    </source>
</evidence>
<comment type="similarity">
    <text evidence="3">Belongs to the RRG9 family.</text>
</comment>
<evidence type="ECO:0000256" key="4">
    <source>
        <dbReference type="ARBA" id="ARBA00013566"/>
    </source>
</evidence>
<accession>A0A2I2FMA1</accession>
<feature type="compositionally biased region" description="Low complexity" evidence="6">
    <location>
        <begin position="68"/>
        <end position="83"/>
    </location>
</feature>
<dbReference type="Pfam" id="PF06413">
    <property type="entry name" value="Neugrin"/>
    <property type="match status" value="1"/>
</dbReference>
<evidence type="ECO:0000313" key="7">
    <source>
        <dbReference type="EMBL" id="PLB41751.1"/>
    </source>
</evidence>